<dbReference type="RefSeq" id="WP_013794582.1">
    <property type="nucleotide sequence ID" value="NC_015559.1"/>
</dbReference>
<protein>
    <submittedName>
        <fullName evidence="1">Uncharacterized protein</fullName>
    </submittedName>
</protein>
<reference evidence="1 2" key="1">
    <citation type="journal article" date="2012" name="Stand. Genomic Sci.">
        <title>Complete genome sequence of Marinomonas posidonica type strain (IVIA-Po-181(T)).</title>
        <authorList>
            <person name="Lucas-Elio P."/>
            <person name="Goodwin L."/>
            <person name="Woyke T."/>
            <person name="Pitluck S."/>
            <person name="Nolan M."/>
            <person name="Kyrpides N.C."/>
            <person name="Detter J.C."/>
            <person name="Copeland A."/>
            <person name="Lu M."/>
            <person name="Bruce D."/>
            <person name="Detter C."/>
            <person name="Tapia R."/>
            <person name="Han S."/>
            <person name="Land M.L."/>
            <person name="Ivanova N."/>
            <person name="Mikhailova N."/>
            <person name="Johnston A.W."/>
            <person name="Sanchez-Amat A."/>
        </authorList>
    </citation>
    <scope>NUCLEOTIDE SEQUENCE [LARGE SCALE GENOMIC DNA]</scope>
    <source>
        <strain evidence="2">CECT 7376 / NCIMB 14433 / IVIA-Po-181</strain>
    </source>
</reference>
<evidence type="ECO:0000313" key="2">
    <source>
        <dbReference type="Proteomes" id="UP000009230"/>
    </source>
</evidence>
<gene>
    <name evidence="1" type="ordered locus">Mar181_0036</name>
</gene>
<evidence type="ECO:0000313" key="1">
    <source>
        <dbReference type="EMBL" id="AEF53105.1"/>
    </source>
</evidence>
<accession>F6CYX8</accession>
<proteinExistence type="predicted"/>
<sequence length="64" mass="7931">MWALLLWINQKILNLNNKLKEKREKNKRREESREVQLESRKLPEYLRKDLGLPPYDSYDKHDHL</sequence>
<dbReference type="KEGG" id="mpc:Mar181_0036"/>
<dbReference type="Proteomes" id="UP000009230">
    <property type="component" value="Chromosome"/>
</dbReference>
<keyword evidence="2" id="KW-1185">Reference proteome</keyword>
<organism evidence="1 2">
    <name type="scientific">Marinomonas posidonica (strain CECT 7376 / NCIMB 14433 / IVIA-Po-181)</name>
    <dbReference type="NCBI Taxonomy" id="491952"/>
    <lineage>
        <taxon>Bacteria</taxon>
        <taxon>Pseudomonadati</taxon>
        <taxon>Pseudomonadota</taxon>
        <taxon>Gammaproteobacteria</taxon>
        <taxon>Oceanospirillales</taxon>
        <taxon>Oceanospirillaceae</taxon>
        <taxon>Marinomonas</taxon>
    </lineage>
</organism>
<dbReference type="EMBL" id="CP002771">
    <property type="protein sequence ID" value="AEF53105.1"/>
    <property type="molecule type" value="Genomic_DNA"/>
</dbReference>
<dbReference type="HOGENOM" id="CLU_2862565_0_0_6"/>
<dbReference type="AlphaFoldDB" id="F6CYX8"/>
<name>F6CYX8_MARPP</name>